<evidence type="ECO:0000256" key="1">
    <source>
        <dbReference type="ARBA" id="ARBA00004496"/>
    </source>
</evidence>
<dbReference type="PROSITE" id="PS00061">
    <property type="entry name" value="ADH_SHORT"/>
    <property type="match status" value="1"/>
</dbReference>
<reference evidence="5 6" key="1">
    <citation type="submission" date="2024-01" db="EMBL/GenBank/DDBJ databases">
        <title>Uliginosibacterium soil sp. nov.</title>
        <authorList>
            <person name="Lv Y."/>
        </authorList>
    </citation>
    <scope>NUCLEOTIDE SEQUENCE [LARGE SCALE GENOMIC DNA]</scope>
    <source>
        <strain evidence="5 6">H3</strain>
    </source>
</reference>
<dbReference type="PRINTS" id="PR00081">
    <property type="entry name" value="GDHRDH"/>
</dbReference>
<dbReference type="Pfam" id="PF00106">
    <property type="entry name" value="adh_short"/>
    <property type="match status" value="1"/>
</dbReference>
<comment type="subcellular location">
    <subcellularLocation>
        <location evidence="1">Cytoplasm</location>
    </subcellularLocation>
</comment>
<dbReference type="InterPro" id="IPR020904">
    <property type="entry name" value="Sc_DH/Rdtase_CS"/>
</dbReference>
<dbReference type="PANTHER" id="PTHR44085:SF2">
    <property type="entry name" value="SEPIAPTERIN REDUCTASE"/>
    <property type="match status" value="1"/>
</dbReference>
<keyword evidence="3" id="KW-0521">NADP</keyword>
<keyword evidence="2" id="KW-0963">Cytoplasm</keyword>
<evidence type="ECO:0000313" key="5">
    <source>
        <dbReference type="EMBL" id="MEC5386094.1"/>
    </source>
</evidence>
<evidence type="ECO:0000313" key="6">
    <source>
        <dbReference type="Proteomes" id="UP001331561"/>
    </source>
</evidence>
<name>A0ABU6K2E1_9RHOO</name>
<dbReference type="RefSeq" id="WP_327599069.1">
    <property type="nucleotide sequence ID" value="NZ_JAYXHS010000002.1"/>
</dbReference>
<protein>
    <submittedName>
        <fullName evidence="5">SDR family NAD(P)-dependent oxidoreductase</fullName>
    </submittedName>
</protein>
<evidence type="ECO:0000256" key="2">
    <source>
        <dbReference type="ARBA" id="ARBA00022490"/>
    </source>
</evidence>
<evidence type="ECO:0000256" key="3">
    <source>
        <dbReference type="ARBA" id="ARBA00022857"/>
    </source>
</evidence>
<gene>
    <name evidence="5" type="ORF">VVD49_10180</name>
</gene>
<dbReference type="EMBL" id="JAYXHS010000002">
    <property type="protein sequence ID" value="MEC5386094.1"/>
    <property type="molecule type" value="Genomic_DNA"/>
</dbReference>
<dbReference type="InterPro" id="IPR002347">
    <property type="entry name" value="SDR_fam"/>
</dbReference>
<proteinExistence type="predicted"/>
<organism evidence="5 6">
    <name type="scientific">Uliginosibacterium silvisoli</name>
    <dbReference type="NCBI Taxonomy" id="3114758"/>
    <lineage>
        <taxon>Bacteria</taxon>
        <taxon>Pseudomonadati</taxon>
        <taxon>Pseudomonadota</taxon>
        <taxon>Betaproteobacteria</taxon>
        <taxon>Rhodocyclales</taxon>
        <taxon>Zoogloeaceae</taxon>
        <taxon>Uliginosibacterium</taxon>
    </lineage>
</organism>
<dbReference type="SUPFAM" id="SSF51735">
    <property type="entry name" value="NAD(P)-binding Rossmann-fold domains"/>
    <property type="match status" value="1"/>
</dbReference>
<comment type="caution">
    <text evidence="5">The sequence shown here is derived from an EMBL/GenBank/DDBJ whole genome shotgun (WGS) entry which is preliminary data.</text>
</comment>
<accession>A0ABU6K2E1</accession>
<keyword evidence="4" id="KW-0560">Oxidoreductase</keyword>
<evidence type="ECO:0000256" key="4">
    <source>
        <dbReference type="ARBA" id="ARBA00023002"/>
    </source>
</evidence>
<dbReference type="InterPro" id="IPR036291">
    <property type="entry name" value="NAD(P)-bd_dom_sf"/>
</dbReference>
<dbReference type="InterPro" id="IPR051721">
    <property type="entry name" value="Biopterin_syn/organic_redct"/>
</dbReference>
<keyword evidence="6" id="KW-1185">Reference proteome</keyword>
<dbReference type="PANTHER" id="PTHR44085">
    <property type="entry name" value="SEPIAPTERIN REDUCTASE"/>
    <property type="match status" value="1"/>
</dbReference>
<sequence length="239" mass="25759">MKLALISGGSRGLGQALCAAYAALGYKVVEFSRSAPEPYSVATDFADPEHAARAFEDAMRPLAAETWDEIVVIHNAGVLDPIGAVANKRTTQVLDNINTNITSALLYLREAMRQFQSHACRKTLVNVSSGAARKGYAGWSLYCAGKAALENFVRAVALEQAQEEAPFVALNIDPGVMDTEMQATIRKTPVEDFPEVDRFVLRKLLGHLRPARDIAAAIVRIVGGEQESGGRVDAAEFLA</sequence>
<dbReference type="Gene3D" id="3.40.50.720">
    <property type="entry name" value="NAD(P)-binding Rossmann-like Domain"/>
    <property type="match status" value="1"/>
</dbReference>
<dbReference type="Proteomes" id="UP001331561">
    <property type="component" value="Unassembled WGS sequence"/>
</dbReference>